<keyword evidence="1" id="KW-0805">Transcription regulation</keyword>
<dbReference type="Pfam" id="PF12833">
    <property type="entry name" value="HTH_18"/>
    <property type="match status" value="1"/>
</dbReference>
<dbReference type="SMART" id="SM00448">
    <property type="entry name" value="REC"/>
    <property type="match status" value="1"/>
</dbReference>
<feature type="domain" description="Response regulatory" evidence="6">
    <location>
        <begin position="4"/>
        <end position="120"/>
    </location>
</feature>
<organism evidence="7 8">
    <name type="scientific">Paenibacillus germinis</name>
    <dbReference type="NCBI Taxonomy" id="2654979"/>
    <lineage>
        <taxon>Bacteria</taxon>
        <taxon>Bacillati</taxon>
        <taxon>Bacillota</taxon>
        <taxon>Bacilli</taxon>
        <taxon>Bacillales</taxon>
        <taxon>Paenibacillaceae</taxon>
        <taxon>Paenibacillus</taxon>
    </lineage>
</organism>
<evidence type="ECO:0000256" key="2">
    <source>
        <dbReference type="ARBA" id="ARBA00023125"/>
    </source>
</evidence>
<protein>
    <submittedName>
        <fullName evidence="7">Response regulator</fullName>
    </submittedName>
</protein>
<keyword evidence="3" id="KW-0804">Transcription</keyword>
<dbReference type="InterPro" id="IPR020449">
    <property type="entry name" value="Tscrpt_reg_AraC-type_HTH"/>
</dbReference>
<keyword evidence="2" id="KW-0238">DNA-binding</keyword>
<reference evidence="7 8" key="1">
    <citation type="submission" date="2019-10" db="EMBL/GenBank/DDBJ databases">
        <title>Description of Paenibacillus choica sp. nov.</title>
        <authorList>
            <person name="Carlier A."/>
            <person name="Qi S."/>
        </authorList>
    </citation>
    <scope>NUCLEOTIDE SEQUENCE [LARGE SCALE GENOMIC DNA]</scope>
    <source>
        <strain evidence="7 8">LMG 31460</strain>
    </source>
</reference>
<dbReference type="RefSeq" id="WP_171693331.1">
    <property type="nucleotide sequence ID" value="NZ_WHOC01000171.1"/>
</dbReference>
<evidence type="ECO:0000256" key="1">
    <source>
        <dbReference type="ARBA" id="ARBA00023015"/>
    </source>
</evidence>
<evidence type="ECO:0000313" key="8">
    <source>
        <dbReference type="Proteomes" id="UP000658690"/>
    </source>
</evidence>
<dbReference type="PRINTS" id="PR00032">
    <property type="entry name" value="HTHARAC"/>
</dbReference>
<evidence type="ECO:0000259" key="6">
    <source>
        <dbReference type="PROSITE" id="PS50110"/>
    </source>
</evidence>
<dbReference type="InterPro" id="IPR001789">
    <property type="entry name" value="Sig_transdc_resp-reg_receiver"/>
</dbReference>
<dbReference type="Proteomes" id="UP000658690">
    <property type="component" value="Unassembled WGS sequence"/>
</dbReference>
<evidence type="ECO:0000256" key="4">
    <source>
        <dbReference type="PROSITE-ProRule" id="PRU00169"/>
    </source>
</evidence>
<dbReference type="EMBL" id="WHOC01000171">
    <property type="protein sequence ID" value="NOU90559.1"/>
    <property type="molecule type" value="Genomic_DNA"/>
</dbReference>
<dbReference type="PROSITE" id="PS50110">
    <property type="entry name" value="RESPONSE_REGULATORY"/>
    <property type="match status" value="1"/>
</dbReference>
<dbReference type="SUPFAM" id="SSF46689">
    <property type="entry name" value="Homeodomain-like"/>
    <property type="match status" value="2"/>
</dbReference>
<name>A0ABX1ZE99_9BACL</name>
<dbReference type="InterPro" id="IPR011006">
    <property type="entry name" value="CheY-like_superfamily"/>
</dbReference>
<dbReference type="SMART" id="SM00342">
    <property type="entry name" value="HTH_ARAC"/>
    <property type="match status" value="1"/>
</dbReference>
<gene>
    <name evidence="7" type="ORF">GC102_33205</name>
</gene>
<evidence type="ECO:0000313" key="7">
    <source>
        <dbReference type="EMBL" id="NOU90559.1"/>
    </source>
</evidence>
<dbReference type="PANTHER" id="PTHR43280">
    <property type="entry name" value="ARAC-FAMILY TRANSCRIPTIONAL REGULATOR"/>
    <property type="match status" value="1"/>
</dbReference>
<dbReference type="Gene3D" id="1.10.10.60">
    <property type="entry name" value="Homeodomain-like"/>
    <property type="match status" value="2"/>
</dbReference>
<proteinExistence type="predicted"/>
<evidence type="ECO:0000256" key="3">
    <source>
        <dbReference type="ARBA" id="ARBA00023163"/>
    </source>
</evidence>
<dbReference type="Gene3D" id="3.40.50.2300">
    <property type="match status" value="1"/>
</dbReference>
<dbReference type="PANTHER" id="PTHR43280:SF2">
    <property type="entry name" value="HTH-TYPE TRANSCRIPTIONAL REGULATOR EXSA"/>
    <property type="match status" value="1"/>
</dbReference>
<dbReference type="Pfam" id="PF00072">
    <property type="entry name" value="Response_reg"/>
    <property type="match status" value="1"/>
</dbReference>
<keyword evidence="4" id="KW-0597">Phosphoprotein</keyword>
<evidence type="ECO:0000259" key="5">
    <source>
        <dbReference type="PROSITE" id="PS01124"/>
    </source>
</evidence>
<dbReference type="CDD" id="cd17536">
    <property type="entry name" value="REC_YesN-like"/>
    <property type="match status" value="1"/>
</dbReference>
<comment type="caution">
    <text evidence="7">The sequence shown here is derived from an EMBL/GenBank/DDBJ whole genome shotgun (WGS) entry which is preliminary data.</text>
</comment>
<dbReference type="InterPro" id="IPR009057">
    <property type="entry name" value="Homeodomain-like_sf"/>
</dbReference>
<accession>A0ABX1ZE99</accession>
<dbReference type="InterPro" id="IPR018060">
    <property type="entry name" value="HTH_AraC"/>
</dbReference>
<sequence>MYYSSIIVDDEHLIRSSLSNKLRNCDNVIAAGNAANGIKCLEWLEQYYADICITDVRMPHMDGLELIQRINQKYPWMTCIVVSSYDDFSYVRKSMQLNVVDYIMKPVEQSVLREVVEIAVDRLKRSRKDKAASLLIKKISHHTDMLERWVTNLQTMQLEKMYMLVVETLEMLEQWVEDQYYLLNELSVVWLELVLEEIKKDKIELGLEGFSECGLEHHAIPWEQVRFIYRLITVGQLEEGADQIFRVIKGMRNQPSSRTIEQVKVYLQKHFAKKINLQEVADEVAMSRTYLANLFKQETGITIWGYLISIRMQRARDLLLNSSLKSYEIALNVGYENSIHFSKLFKEHYGLTPMEFKKRMHG</sequence>
<keyword evidence="8" id="KW-1185">Reference proteome</keyword>
<feature type="domain" description="HTH araC/xylS-type" evidence="5">
    <location>
        <begin position="261"/>
        <end position="359"/>
    </location>
</feature>
<dbReference type="SUPFAM" id="SSF52172">
    <property type="entry name" value="CheY-like"/>
    <property type="match status" value="1"/>
</dbReference>
<feature type="modified residue" description="4-aspartylphosphate" evidence="4">
    <location>
        <position position="55"/>
    </location>
</feature>
<dbReference type="PROSITE" id="PS01124">
    <property type="entry name" value="HTH_ARAC_FAMILY_2"/>
    <property type="match status" value="1"/>
</dbReference>